<gene>
    <name evidence="2" type="ORF">SAHL_02135</name>
</gene>
<organism evidence="2 3">
    <name type="scientific">Salinisphaera orenii YIM 95161</name>
    <dbReference type="NCBI Taxonomy" id="1051139"/>
    <lineage>
        <taxon>Bacteria</taxon>
        <taxon>Pseudomonadati</taxon>
        <taxon>Pseudomonadota</taxon>
        <taxon>Gammaproteobacteria</taxon>
        <taxon>Salinisphaerales</taxon>
        <taxon>Salinisphaeraceae</taxon>
        <taxon>Salinisphaera</taxon>
    </lineage>
</organism>
<reference evidence="2 3" key="1">
    <citation type="submission" date="2013-10" db="EMBL/GenBank/DDBJ databases">
        <title>Salinisphaera halophila YIM 95161 Genome Sequencing.</title>
        <authorList>
            <person name="Lai Q."/>
            <person name="Li C."/>
            <person name="Shao Z."/>
        </authorList>
    </citation>
    <scope>NUCLEOTIDE SEQUENCE [LARGE SCALE GENOMIC DNA]</scope>
    <source>
        <strain evidence="2 3">YIM 95161</strain>
    </source>
</reference>
<name>A0A423Q8R2_9GAMM</name>
<dbReference type="AlphaFoldDB" id="A0A423Q8R2"/>
<proteinExistence type="predicted"/>
<dbReference type="NCBIfam" id="NF033539">
    <property type="entry name" value="transpos_IS1380"/>
    <property type="match status" value="1"/>
</dbReference>
<evidence type="ECO:0000313" key="3">
    <source>
        <dbReference type="Proteomes" id="UP000285123"/>
    </source>
</evidence>
<dbReference type="Pfam" id="PF13701">
    <property type="entry name" value="DDE_Tnp_1_4"/>
    <property type="match status" value="1"/>
</dbReference>
<accession>A0A423Q8R2</accession>
<evidence type="ECO:0000259" key="1">
    <source>
        <dbReference type="Pfam" id="PF13701"/>
    </source>
</evidence>
<dbReference type="InterPro" id="IPR047960">
    <property type="entry name" value="Transpos_IS1380"/>
</dbReference>
<dbReference type="Proteomes" id="UP000285123">
    <property type="component" value="Unassembled WGS sequence"/>
</dbReference>
<evidence type="ECO:0000313" key="2">
    <source>
        <dbReference type="EMBL" id="ROO36720.1"/>
    </source>
</evidence>
<dbReference type="InterPro" id="IPR025668">
    <property type="entry name" value="Tnp_DDE_dom"/>
</dbReference>
<protein>
    <submittedName>
        <fullName evidence="2">Transposase IS4</fullName>
    </submittedName>
</protein>
<dbReference type="EMBL" id="AYKF01000014">
    <property type="protein sequence ID" value="ROO36720.1"/>
    <property type="molecule type" value="Genomic_DNA"/>
</dbReference>
<feature type="domain" description="Transposase DDE" evidence="1">
    <location>
        <begin position="7"/>
        <end position="427"/>
    </location>
</feature>
<sequence>MRLSDFKRRVVEARFDGGAITSDGGSLLLREVERRTGLLRDVSRRLTDARSPRRCVHDAASLLRQRVFGVALGYCDLNDHGALRRDIAFQTAVSRDQALASASTLCRFEQAADTDFAWAAHAALFERFCASFKTPPKRLTLDFDATDDRVHGEQAGRYFNGFYDGYCFLPLYVFCGDQLLVSYLRSAARHGAHHAAAILRLLVHALRARWPDVEIVLRADAGFCTPRILHACQRLGIDYILGFAVNDRLKRLSAPWLDAAEIAQRRTGQPARFFTEDRYRARSWKRSSRLLVKAEHNGVGRNARFVITSLAGDPQWLYEAIYCARGDMENRIKEQQLDLYADRTSAHDWWANQMRLLFAGLAYALMDAIRDLALAGTRWARISVGTLRLRLLKIGAVVWRNTRRVRLHLSSHYPDPGMLRLVVARLKPG</sequence>
<comment type="caution">
    <text evidence="2">The sequence shown here is derived from an EMBL/GenBank/DDBJ whole genome shotgun (WGS) entry which is preliminary data.</text>
</comment>